<protein>
    <submittedName>
        <fullName evidence="4">Reverse transcriptase domain-containing protein</fullName>
    </submittedName>
</protein>
<feature type="domain" description="Reverse transcriptase" evidence="1">
    <location>
        <begin position="1"/>
        <end position="71"/>
    </location>
</feature>
<dbReference type="AlphaFoldDB" id="A0A0N4WQQ0"/>
<dbReference type="PROSITE" id="PS50878">
    <property type="entry name" value="RT_POL"/>
    <property type="match status" value="1"/>
</dbReference>
<dbReference type="EMBL" id="UZAF01018332">
    <property type="protein sequence ID" value="VDO50525.1"/>
    <property type="molecule type" value="Genomic_DNA"/>
</dbReference>
<evidence type="ECO:0000313" key="2">
    <source>
        <dbReference type="EMBL" id="VDO50525.1"/>
    </source>
</evidence>
<sequence length="105" mass="11569">MGVRTDGCYLYHLRFADDMVLITLNNEKAEPMLAAFDKACGKIGLQLNLTKLFMRNGLLPDAPSKLNGTNISAVLKLVVSRPRNLYGKRPITAAGQKEMCGVWSI</sequence>
<dbReference type="WBParaSite" id="HPLM_0001377001-mRNA-1">
    <property type="protein sequence ID" value="HPLM_0001377001-mRNA-1"/>
    <property type="gene ID" value="HPLM_0001377001"/>
</dbReference>
<reference evidence="4" key="1">
    <citation type="submission" date="2017-02" db="UniProtKB">
        <authorList>
            <consortium name="WormBaseParasite"/>
        </authorList>
    </citation>
    <scope>IDENTIFICATION</scope>
</reference>
<evidence type="ECO:0000259" key="1">
    <source>
        <dbReference type="PROSITE" id="PS50878"/>
    </source>
</evidence>
<reference evidence="2 3" key="2">
    <citation type="submission" date="2018-11" db="EMBL/GenBank/DDBJ databases">
        <authorList>
            <consortium name="Pathogen Informatics"/>
        </authorList>
    </citation>
    <scope>NUCLEOTIDE SEQUENCE [LARGE SCALE GENOMIC DNA]</scope>
    <source>
        <strain evidence="2 3">MHpl1</strain>
    </source>
</reference>
<evidence type="ECO:0000313" key="4">
    <source>
        <dbReference type="WBParaSite" id="HPLM_0001377001-mRNA-1"/>
    </source>
</evidence>
<proteinExistence type="predicted"/>
<dbReference type="Proteomes" id="UP000268014">
    <property type="component" value="Unassembled WGS sequence"/>
</dbReference>
<evidence type="ECO:0000313" key="3">
    <source>
        <dbReference type="Proteomes" id="UP000268014"/>
    </source>
</evidence>
<dbReference type="InterPro" id="IPR000477">
    <property type="entry name" value="RT_dom"/>
</dbReference>
<accession>A0A0N4WQQ0</accession>
<keyword evidence="3" id="KW-1185">Reference proteome</keyword>
<gene>
    <name evidence="2" type="ORF">HPLM_LOCUS13762</name>
</gene>
<organism evidence="4">
    <name type="scientific">Haemonchus placei</name>
    <name type="common">Barber's pole worm</name>
    <dbReference type="NCBI Taxonomy" id="6290"/>
    <lineage>
        <taxon>Eukaryota</taxon>
        <taxon>Metazoa</taxon>
        <taxon>Ecdysozoa</taxon>
        <taxon>Nematoda</taxon>
        <taxon>Chromadorea</taxon>
        <taxon>Rhabditida</taxon>
        <taxon>Rhabditina</taxon>
        <taxon>Rhabditomorpha</taxon>
        <taxon>Strongyloidea</taxon>
        <taxon>Trichostrongylidae</taxon>
        <taxon>Haemonchus</taxon>
    </lineage>
</organism>
<name>A0A0N4WQQ0_HAEPC</name>